<evidence type="ECO:0000313" key="3">
    <source>
        <dbReference type="EMBL" id="SHH05644.1"/>
    </source>
</evidence>
<evidence type="ECO:0000313" key="4">
    <source>
        <dbReference type="Proteomes" id="UP000184032"/>
    </source>
</evidence>
<reference evidence="3 4" key="1">
    <citation type="submission" date="2016-11" db="EMBL/GenBank/DDBJ databases">
        <authorList>
            <person name="Jaros S."/>
            <person name="Januszkiewicz K."/>
            <person name="Wedrychowicz H."/>
        </authorList>
    </citation>
    <scope>NUCLEOTIDE SEQUENCE [LARGE SCALE GENOMIC DNA]</scope>
    <source>
        <strain evidence="3 4">DSM 21120</strain>
    </source>
</reference>
<accession>A0A1M5PV18</accession>
<comment type="similarity">
    <text evidence="1">Belongs to the IS150/IS1296 orfA family.</text>
</comment>
<feature type="domain" description="Insertion element IS150 protein InsJ-like helix-turn-helix" evidence="2">
    <location>
        <begin position="63"/>
        <end position="112"/>
    </location>
</feature>
<dbReference type="PANTHER" id="PTHR33795">
    <property type="entry name" value="INSERTION ELEMENT IS150 PROTEIN INSJ"/>
    <property type="match status" value="1"/>
</dbReference>
<dbReference type="Proteomes" id="UP000184032">
    <property type="component" value="Unassembled WGS sequence"/>
</dbReference>
<dbReference type="OrthoDB" id="1692274at2"/>
<sequence length="176" mass="20585">MAKYDLEIKKKFIELMLSDRYSITSASYELGISCSCGSRWWRMYKYHGEKCLDTKPKIYSGEFKLYAVKYVQDNNLSIAHASAIFGIPGTVTLNKWIKKYNDEGESGLLSKSIWNPQKSEMKKDKNNTEYEDFVENKTKEELILENTRLRAEVDYLKKSIALKEGKLNSQIEKKHW</sequence>
<dbReference type="InterPro" id="IPR052057">
    <property type="entry name" value="IS150/IS1296_orfA-like"/>
</dbReference>
<dbReference type="InterPro" id="IPR009057">
    <property type="entry name" value="Homeodomain-like_sf"/>
</dbReference>
<dbReference type="SUPFAM" id="SSF48295">
    <property type="entry name" value="TrpR-like"/>
    <property type="match status" value="1"/>
</dbReference>
<organism evidence="3 4">
    <name type="scientific">Anaerosphaera aminiphila DSM 21120</name>
    <dbReference type="NCBI Taxonomy" id="1120995"/>
    <lineage>
        <taxon>Bacteria</taxon>
        <taxon>Bacillati</taxon>
        <taxon>Bacillota</taxon>
        <taxon>Tissierellia</taxon>
        <taxon>Tissierellales</taxon>
        <taxon>Peptoniphilaceae</taxon>
        <taxon>Anaerosphaera</taxon>
    </lineage>
</organism>
<keyword evidence="4" id="KW-1185">Reference proteome</keyword>
<gene>
    <name evidence="3" type="ORF">SAMN02745245_00484</name>
</gene>
<name>A0A1M5PV18_9FIRM</name>
<evidence type="ECO:0000256" key="1">
    <source>
        <dbReference type="ARBA" id="ARBA00038232"/>
    </source>
</evidence>
<protein>
    <submittedName>
        <fullName evidence="3">Helix-turn-helix domain-containing protein</fullName>
    </submittedName>
</protein>
<proteinExistence type="inferred from homology"/>
<dbReference type="AlphaFoldDB" id="A0A1M5PV18"/>
<dbReference type="EMBL" id="FQXI01000001">
    <property type="protein sequence ID" value="SHH05644.1"/>
    <property type="molecule type" value="Genomic_DNA"/>
</dbReference>
<dbReference type="PANTHER" id="PTHR33795:SF1">
    <property type="entry name" value="INSERTION ELEMENT IS150 PROTEIN INSJ"/>
    <property type="match status" value="1"/>
</dbReference>
<dbReference type="SUPFAM" id="SSF46689">
    <property type="entry name" value="Homeodomain-like"/>
    <property type="match status" value="1"/>
</dbReference>
<dbReference type="Gene3D" id="1.10.10.10">
    <property type="entry name" value="Winged helix-like DNA-binding domain superfamily/Winged helix DNA-binding domain"/>
    <property type="match status" value="1"/>
</dbReference>
<dbReference type="InterPro" id="IPR036388">
    <property type="entry name" value="WH-like_DNA-bd_sf"/>
</dbReference>
<evidence type="ECO:0000259" key="2">
    <source>
        <dbReference type="Pfam" id="PF13518"/>
    </source>
</evidence>
<dbReference type="InterPro" id="IPR055247">
    <property type="entry name" value="InsJ-like_HTH"/>
</dbReference>
<dbReference type="Pfam" id="PF13518">
    <property type="entry name" value="HTH_28"/>
    <property type="match status" value="1"/>
</dbReference>
<dbReference type="GO" id="GO:0043565">
    <property type="term" value="F:sequence-specific DNA binding"/>
    <property type="evidence" value="ECO:0007669"/>
    <property type="project" value="InterPro"/>
</dbReference>
<dbReference type="InterPro" id="IPR010921">
    <property type="entry name" value="Trp_repressor/repl_initiator"/>
</dbReference>